<dbReference type="Proteomes" id="UP000319257">
    <property type="component" value="Unassembled WGS sequence"/>
</dbReference>
<accession>A0A507BHK0</accession>
<dbReference type="RefSeq" id="XP_031000567.1">
    <property type="nucleotide sequence ID" value="XM_031134205.1"/>
</dbReference>
<name>A0A507BHK0_9PEZI</name>
<protein>
    <recommendedName>
        <fullName evidence="2">Aminoglycoside phosphotransferase domain-containing protein</fullName>
    </recommendedName>
</protein>
<proteinExistence type="predicted"/>
<dbReference type="SUPFAM" id="SSF56112">
    <property type="entry name" value="Protein kinase-like (PK-like)"/>
    <property type="match status" value="1"/>
</dbReference>
<dbReference type="PANTHER" id="PTHR21310:SF15">
    <property type="entry name" value="AMINOGLYCOSIDE PHOSPHOTRANSFERASE DOMAIN-CONTAINING PROTEIN"/>
    <property type="match status" value="1"/>
</dbReference>
<dbReference type="Gene3D" id="3.30.200.150">
    <property type="match status" value="1"/>
</dbReference>
<sequence>MVKINHWMDEAKECGGQPRHRKSLPVPDGPLEKDNSKSSIFPRTRPLKGKSNFPDKKLFPARPLERARLPLELALSPGLLRFLDPVVLCSLPRLDDQSGASKGRAYHYGTRGQVVKVGHYIQEMEAITMAFVGFYTDIPVPQVYMVREATKDEEGLLVTDYVEGEQLNQVWDDLTATERDDIVSTVADYVLQMRRLRFPYIGALDGKGVPDPFFHERGSRACYSEEAFLEMLVALVEREVEGSDDTDEADDAVAGLRRLPRGERSFPMTHGSLNARNILVKDGRVTAVVGWNASGIYPSWWEVCKTGFFSQQEFARRLLLELEPCYEQRDVMDQVRDVVHFYDNE</sequence>
<dbReference type="OrthoDB" id="2906425at2759"/>
<gene>
    <name evidence="3" type="ORF">E0L32_011471</name>
</gene>
<dbReference type="Gene3D" id="3.90.1200.10">
    <property type="match status" value="1"/>
</dbReference>
<dbReference type="InterPro" id="IPR011009">
    <property type="entry name" value="Kinase-like_dom_sf"/>
</dbReference>
<organism evidence="3 4">
    <name type="scientific">Thyridium curvatum</name>
    <dbReference type="NCBI Taxonomy" id="1093900"/>
    <lineage>
        <taxon>Eukaryota</taxon>
        <taxon>Fungi</taxon>
        <taxon>Dikarya</taxon>
        <taxon>Ascomycota</taxon>
        <taxon>Pezizomycotina</taxon>
        <taxon>Sordariomycetes</taxon>
        <taxon>Sordariomycetidae</taxon>
        <taxon>Thyridiales</taxon>
        <taxon>Thyridiaceae</taxon>
        <taxon>Thyridium</taxon>
    </lineage>
</organism>
<keyword evidence="4" id="KW-1185">Reference proteome</keyword>
<comment type="caution">
    <text evidence="3">The sequence shown here is derived from an EMBL/GenBank/DDBJ whole genome shotgun (WGS) entry which is preliminary data.</text>
</comment>
<evidence type="ECO:0000313" key="3">
    <source>
        <dbReference type="EMBL" id="TPX18856.1"/>
    </source>
</evidence>
<dbReference type="InterPro" id="IPR051678">
    <property type="entry name" value="AGP_Transferase"/>
</dbReference>
<dbReference type="AlphaFoldDB" id="A0A507BHK0"/>
<dbReference type="InterPro" id="IPR002575">
    <property type="entry name" value="Aminoglycoside_PTrfase"/>
</dbReference>
<evidence type="ECO:0000313" key="4">
    <source>
        <dbReference type="Proteomes" id="UP000319257"/>
    </source>
</evidence>
<dbReference type="PANTHER" id="PTHR21310">
    <property type="entry name" value="AMINOGLYCOSIDE PHOSPHOTRANSFERASE-RELATED-RELATED"/>
    <property type="match status" value="1"/>
</dbReference>
<dbReference type="STRING" id="1093900.A0A507BHK0"/>
<dbReference type="Pfam" id="PF01636">
    <property type="entry name" value="APH"/>
    <property type="match status" value="1"/>
</dbReference>
<evidence type="ECO:0000256" key="1">
    <source>
        <dbReference type="SAM" id="MobiDB-lite"/>
    </source>
</evidence>
<reference evidence="3 4" key="1">
    <citation type="submission" date="2019-06" db="EMBL/GenBank/DDBJ databases">
        <title>Draft genome sequence of the filamentous fungus Phialemoniopsis curvata isolated from diesel fuel.</title>
        <authorList>
            <person name="Varaljay V.A."/>
            <person name="Lyon W.J."/>
            <person name="Crouch A.L."/>
            <person name="Drake C.E."/>
            <person name="Hollomon J.M."/>
            <person name="Nadeau L.J."/>
            <person name="Nunn H.S."/>
            <person name="Stevenson B.S."/>
            <person name="Bojanowski C.L."/>
            <person name="Crookes-Goodson W.J."/>
        </authorList>
    </citation>
    <scope>NUCLEOTIDE SEQUENCE [LARGE SCALE GENOMIC DNA]</scope>
    <source>
        <strain evidence="3 4">D216</strain>
    </source>
</reference>
<feature type="region of interest" description="Disordered" evidence="1">
    <location>
        <begin position="9"/>
        <end position="53"/>
    </location>
</feature>
<dbReference type="EMBL" id="SKBQ01000107">
    <property type="protein sequence ID" value="TPX18856.1"/>
    <property type="molecule type" value="Genomic_DNA"/>
</dbReference>
<feature type="domain" description="Aminoglycoside phosphotransferase" evidence="2">
    <location>
        <begin position="138"/>
        <end position="309"/>
    </location>
</feature>
<dbReference type="GeneID" id="41978918"/>
<dbReference type="InParanoid" id="A0A507BHK0"/>
<evidence type="ECO:0000259" key="2">
    <source>
        <dbReference type="Pfam" id="PF01636"/>
    </source>
</evidence>